<dbReference type="InterPro" id="IPR007109">
    <property type="entry name" value="Brix"/>
</dbReference>
<dbReference type="EMBL" id="CAXLJM020000015">
    <property type="protein sequence ID" value="CAL8082237.1"/>
    <property type="molecule type" value="Genomic_DNA"/>
</dbReference>
<evidence type="ECO:0000313" key="4">
    <source>
        <dbReference type="Proteomes" id="UP001642540"/>
    </source>
</evidence>
<reference evidence="3 4" key="1">
    <citation type="submission" date="2024-08" db="EMBL/GenBank/DDBJ databases">
        <authorList>
            <person name="Cucini C."/>
            <person name="Frati F."/>
        </authorList>
    </citation>
    <scope>NUCLEOTIDE SEQUENCE [LARGE SCALE GENOMIC DNA]</scope>
</reference>
<organism evidence="3 4">
    <name type="scientific">Orchesella dallaii</name>
    <dbReference type="NCBI Taxonomy" id="48710"/>
    <lineage>
        <taxon>Eukaryota</taxon>
        <taxon>Metazoa</taxon>
        <taxon>Ecdysozoa</taxon>
        <taxon>Arthropoda</taxon>
        <taxon>Hexapoda</taxon>
        <taxon>Collembola</taxon>
        <taxon>Entomobryomorpha</taxon>
        <taxon>Entomobryoidea</taxon>
        <taxon>Orchesellidae</taxon>
        <taxon>Orchesellinae</taxon>
        <taxon>Orchesella</taxon>
    </lineage>
</organism>
<accession>A0ABP1PYB3</accession>
<evidence type="ECO:0000256" key="1">
    <source>
        <dbReference type="SAM" id="MobiDB-lite"/>
    </source>
</evidence>
<gene>
    <name evidence="3" type="ORF">ODALV1_LOCUS5155</name>
</gene>
<dbReference type="Gene3D" id="3.40.50.10480">
    <property type="entry name" value="Probable brix-domain ribosomal biogenesis protein"/>
    <property type="match status" value="1"/>
</dbReference>
<comment type="caution">
    <text evidence="3">The sequence shown here is derived from an EMBL/GenBank/DDBJ whole genome shotgun (WGS) entry which is preliminary data.</text>
</comment>
<feature type="domain" description="Brix" evidence="2">
    <location>
        <begin position="121"/>
        <end position="305"/>
    </location>
</feature>
<feature type="compositionally biased region" description="Acidic residues" evidence="1">
    <location>
        <begin position="1"/>
        <end position="17"/>
    </location>
</feature>
<name>A0ABP1PYB3_9HEXA</name>
<keyword evidence="4" id="KW-1185">Reference proteome</keyword>
<dbReference type="PROSITE" id="PS50833">
    <property type="entry name" value="BRIX"/>
    <property type="match status" value="1"/>
</dbReference>
<sequence length="331" mass="39066">MSSEDEMIEVEGEEEEEKMQPTGPSLDDYHGIMNRANKCPNRHKKRMDVAKAKKMKAKMKREERKRKAREADALGEDAPPREVPKTLESLREFDSTTVTPENSEDMADDEFSSYFAKSYVPKVLITSSANPNLKTRLFLKEMERVIPNSTVFHRRQAKIKNIINQAKDHDFTDIVVINEDRKEPSSMLISHLPEGPTCFFRLSNVKLTKHIKRDWKEITTHRPEVLWSNFRTRLGMGVGRMFASLFHYEPQFKGRRIVTFHNQRDYIFFRHHRYEFKKDGSKAALRELGPRFTLKLRSVQKGTFESKTGEYQWIITNKRHKMESSRRRFHL</sequence>
<feature type="region of interest" description="Disordered" evidence="1">
    <location>
        <begin position="1"/>
        <end position="85"/>
    </location>
</feature>
<proteinExistence type="predicted"/>
<dbReference type="PANTHER" id="PTHR22734:SF3">
    <property type="entry name" value="RIBOSOME PRODUCTION FACTOR 1"/>
    <property type="match status" value="1"/>
</dbReference>
<dbReference type="PANTHER" id="PTHR22734">
    <property type="entry name" value="U3 SMALL NUCLEOLAR RIBONUCLEOPROTEIN PROTEIN IMP4"/>
    <property type="match status" value="1"/>
</dbReference>
<dbReference type="Pfam" id="PF04427">
    <property type="entry name" value="Brix"/>
    <property type="match status" value="1"/>
</dbReference>
<dbReference type="InterPro" id="IPR044281">
    <property type="entry name" value="IMP4/RPF1"/>
</dbReference>
<feature type="compositionally biased region" description="Basic residues" evidence="1">
    <location>
        <begin position="40"/>
        <end position="68"/>
    </location>
</feature>
<dbReference type="SMART" id="SM00879">
    <property type="entry name" value="Brix"/>
    <property type="match status" value="1"/>
</dbReference>
<protein>
    <recommendedName>
        <fullName evidence="2">Brix domain-containing protein</fullName>
    </recommendedName>
</protein>
<dbReference type="Proteomes" id="UP001642540">
    <property type="component" value="Unassembled WGS sequence"/>
</dbReference>
<evidence type="ECO:0000313" key="3">
    <source>
        <dbReference type="EMBL" id="CAL8082237.1"/>
    </source>
</evidence>
<dbReference type="SUPFAM" id="SSF52954">
    <property type="entry name" value="Class II aaRS ABD-related"/>
    <property type="match status" value="1"/>
</dbReference>
<evidence type="ECO:0000259" key="2">
    <source>
        <dbReference type="PROSITE" id="PS50833"/>
    </source>
</evidence>